<evidence type="ECO:0000256" key="1">
    <source>
        <dbReference type="SAM" id="SignalP"/>
    </source>
</evidence>
<keyword evidence="3" id="KW-1185">Reference proteome</keyword>
<reference evidence="2" key="1">
    <citation type="submission" date="2022-09" db="EMBL/GenBank/DDBJ databases">
        <authorList>
            <person name="Cesa-Luna C."/>
            <person name="Girard L."/>
            <person name="Lood C."/>
            <person name="Hofte M."/>
            <person name="De Mot R."/>
        </authorList>
    </citation>
    <scope>NUCLEOTIDE SEQUENCE</scope>
    <source>
        <strain evidence="2">B1M3-32</strain>
    </source>
</reference>
<feature type="signal peptide" evidence="1">
    <location>
        <begin position="1"/>
        <end position="32"/>
    </location>
</feature>
<dbReference type="Proteomes" id="UP001139955">
    <property type="component" value="Unassembled WGS sequence"/>
</dbReference>
<accession>A0A9X2XL43</accession>
<dbReference type="AlphaFoldDB" id="A0A9X2XL43"/>
<proteinExistence type="predicted"/>
<dbReference type="Pfam" id="PF06980">
    <property type="entry name" value="DUF1302"/>
    <property type="match status" value="1"/>
</dbReference>
<evidence type="ECO:0000313" key="3">
    <source>
        <dbReference type="Proteomes" id="UP001139955"/>
    </source>
</evidence>
<evidence type="ECO:0000313" key="2">
    <source>
        <dbReference type="EMBL" id="MCU7250897.1"/>
    </source>
</evidence>
<dbReference type="EMBL" id="JAOSKY010000018">
    <property type="protein sequence ID" value="MCU7250897.1"/>
    <property type="molecule type" value="Genomic_DNA"/>
</dbReference>
<organism evidence="2 3">
    <name type="scientific">Pseudomonas koreensis</name>
    <dbReference type="NCBI Taxonomy" id="198620"/>
    <lineage>
        <taxon>Bacteria</taxon>
        <taxon>Pseudomonadati</taxon>
        <taxon>Pseudomonadota</taxon>
        <taxon>Gammaproteobacteria</taxon>
        <taxon>Pseudomonadales</taxon>
        <taxon>Pseudomonadaceae</taxon>
        <taxon>Pseudomonas</taxon>
    </lineage>
</organism>
<keyword evidence="1" id="KW-0732">Signal</keyword>
<reference evidence="2" key="2">
    <citation type="journal article" date="2023" name="mSystems">
        <title>Charting the Lipopeptidome of Nonpathogenic Pseudomonas.</title>
        <authorList>
            <person name="Cesa-Luna C."/>
            <person name="Geudens N."/>
            <person name="Girard L."/>
            <person name="De Roo V."/>
            <person name="Maklad H.R."/>
            <person name="Martins J.C."/>
            <person name="Hofte M."/>
            <person name="De Mot R."/>
        </authorList>
    </citation>
    <scope>NUCLEOTIDE SEQUENCE</scope>
    <source>
        <strain evidence="2">B1M3-32</strain>
    </source>
</reference>
<comment type="caution">
    <text evidence="2">The sequence shown here is derived from an EMBL/GenBank/DDBJ whole genome shotgun (WGS) entry which is preliminary data.</text>
</comment>
<gene>
    <name evidence="2" type="ORF">OC940_24040</name>
</gene>
<dbReference type="RefSeq" id="WP_301623288.1">
    <property type="nucleotide sequence ID" value="NZ_JAOSKY010000018.1"/>
</dbReference>
<sequence>MSNSLASNQSSWRMRQVTALSLALLGASGAQAFSIDSGDSDLELRWDNTVRYSNAWRLNKIDDKTAASADNPNIDDGDRNFGRGLISNRLDLLSEFDARYKRDYGLRVSAAAWYDSVYNQGNDNQGTTFVNSRSVDSDNFTSDTEKLHGRKAEFLDAFAYGRFELGESSLNLKAGQFAQIYGESLFFGTNGIAAAQLSPDVIKATSVPGSQVKEIMMPSKQVSALWQINPDLTFGTYYQLEWRKARLPAAGSYFSFADFVDEGGESLLTPFGLLRRGHDLDAKDSGQGGVQLKYKAGDYEFGLYAAVFHDRFPQFYLRPGEGDYQLVYGENIKTFGTSVSTLIGETNVAAEVSIRHDMPLVATGNTVILAPGSTADNNDHAAYPVGNTLHANFSTISVFPASPLWEGATLMGELAFNRRLSVTRNADALDPNATRDASALRVQFQPEYFQVLPQVDMQVPINIGYGLSGRSSVNGAGFPAEHGGDISIGLKADYQKTWYGAINYTHFYGSAGGVVNSAAQLSYDQVYRDRDFVSLSIQRSF</sequence>
<feature type="chain" id="PRO_5040787992" evidence="1">
    <location>
        <begin position="33"/>
        <end position="541"/>
    </location>
</feature>
<name>A0A9X2XL43_9PSED</name>
<protein>
    <submittedName>
        <fullName evidence="2">DUF1302 domain-containing protein</fullName>
    </submittedName>
</protein>
<dbReference type="InterPro" id="IPR010727">
    <property type="entry name" value="DUF1302"/>
</dbReference>